<proteinExistence type="inferred from homology"/>
<dbReference type="SUPFAM" id="SSF50249">
    <property type="entry name" value="Nucleic acid-binding proteins"/>
    <property type="match status" value="1"/>
</dbReference>
<reference evidence="9 10" key="1">
    <citation type="journal article" date="2011" name="Stand. Genomic Sci.">
        <title>Complete genome sequence of Desulfobulbus propionicus type strain (1pr3).</title>
        <authorList>
            <person name="Pagani I."/>
            <person name="Lapidus A."/>
            <person name="Nolan M."/>
            <person name="Lucas S."/>
            <person name="Hammon N."/>
            <person name="Deshpande S."/>
            <person name="Cheng J.F."/>
            <person name="Chertkov O."/>
            <person name="Davenport K."/>
            <person name="Tapia R."/>
            <person name="Han C."/>
            <person name="Goodwin L."/>
            <person name="Pitluck S."/>
            <person name="Liolios K."/>
            <person name="Mavromatis K."/>
            <person name="Ivanova N."/>
            <person name="Mikhailova N."/>
            <person name="Pati A."/>
            <person name="Chen A."/>
            <person name="Palaniappan K."/>
            <person name="Land M."/>
            <person name="Hauser L."/>
            <person name="Chang Y.J."/>
            <person name="Jeffries C.D."/>
            <person name="Detter J.C."/>
            <person name="Brambilla E."/>
            <person name="Kannan K.P."/>
            <person name="Djao O.D."/>
            <person name="Rohde M."/>
            <person name="Pukall R."/>
            <person name="Spring S."/>
            <person name="Goker M."/>
            <person name="Sikorski J."/>
            <person name="Woyke T."/>
            <person name="Bristow J."/>
            <person name="Eisen J.A."/>
            <person name="Markowitz V."/>
            <person name="Hugenholtz P."/>
            <person name="Kyrpides N.C."/>
            <person name="Klenk H.P."/>
        </authorList>
    </citation>
    <scope>NUCLEOTIDE SEQUENCE [LARGE SCALE GENOMIC DNA]</scope>
    <source>
        <strain evidence="10">ATCC 33891 / DSM 2032 / 1pr3</strain>
    </source>
</reference>
<evidence type="ECO:0000256" key="6">
    <source>
        <dbReference type="ARBA" id="ARBA00033409"/>
    </source>
</evidence>
<evidence type="ECO:0000256" key="5">
    <source>
        <dbReference type="ARBA" id="ARBA00023204"/>
    </source>
</evidence>
<protein>
    <recommendedName>
        <fullName evidence="2 7">DNA repair protein RecO</fullName>
    </recommendedName>
    <alternativeName>
        <fullName evidence="6 7">Recombination protein O</fullName>
    </alternativeName>
</protein>
<feature type="domain" description="DNA replication/recombination mediator RecO N-terminal" evidence="8">
    <location>
        <begin position="6"/>
        <end position="82"/>
    </location>
</feature>
<evidence type="ECO:0000256" key="7">
    <source>
        <dbReference type="HAMAP-Rule" id="MF_00201"/>
    </source>
</evidence>
<dbReference type="Gene3D" id="2.40.50.140">
    <property type="entry name" value="Nucleic acid-binding proteins"/>
    <property type="match status" value="1"/>
</dbReference>
<accession>A0A7U3YNS5</accession>
<dbReference type="Proteomes" id="UP000006365">
    <property type="component" value="Chromosome"/>
</dbReference>
<evidence type="ECO:0000256" key="1">
    <source>
        <dbReference type="ARBA" id="ARBA00007452"/>
    </source>
</evidence>
<dbReference type="EMBL" id="CP002364">
    <property type="protein sequence ID" value="ADW18752.1"/>
    <property type="molecule type" value="Genomic_DNA"/>
</dbReference>
<dbReference type="GO" id="GO:0006310">
    <property type="term" value="P:DNA recombination"/>
    <property type="evidence" value="ECO:0007669"/>
    <property type="project" value="UniProtKB-UniRule"/>
</dbReference>
<gene>
    <name evidence="7" type="primary">recO</name>
    <name evidence="9" type="ordered locus">Despr_2616</name>
</gene>
<evidence type="ECO:0000313" key="10">
    <source>
        <dbReference type="Proteomes" id="UP000006365"/>
    </source>
</evidence>
<name>A0A7U3YNS5_DESPD</name>
<comment type="function">
    <text evidence="7">Involved in DNA repair and RecF pathway recombination.</text>
</comment>
<dbReference type="SUPFAM" id="SSF57863">
    <property type="entry name" value="ArfGap/RecO-like zinc finger"/>
    <property type="match status" value="1"/>
</dbReference>
<keyword evidence="10" id="KW-1185">Reference proteome</keyword>
<keyword evidence="3 7" id="KW-0227">DNA damage</keyword>
<dbReference type="PANTHER" id="PTHR33991:SF1">
    <property type="entry name" value="DNA REPAIR PROTEIN RECO"/>
    <property type="match status" value="1"/>
</dbReference>
<comment type="similarity">
    <text evidence="1 7">Belongs to the RecO family.</text>
</comment>
<dbReference type="NCBIfam" id="TIGR00613">
    <property type="entry name" value="reco"/>
    <property type="match status" value="1"/>
</dbReference>
<dbReference type="InterPro" id="IPR042242">
    <property type="entry name" value="RecO_C"/>
</dbReference>
<evidence type="ECO:0000256" key="2">
    <source>
        <dbReference type="ARBA" id="ARBA00021310"/>
    </source>
</evidence>
<dbReference type="InterPro" id="IPR012340">
    <property type="entry name" value="NA-bd_OB-fold"/>
</dbReference>
<dbReference type="KEGG" id="dpr:Despr_2616"/>
<evidence type="ECO:0000313" key="9">
    <source>
        <dbReference type="EMBL" id="ADW18752.1"/>
    </source>
</evidence>
<organism evidence="9 10">
    <name type="scientific">Desulfobulbus propionicus (strain ATCC 33891 / DSM 2032 / VKM B-1956 / 1pr3)</name>
    <dbReference type="NCBI Taxonomy" id="577650"/>
    <lineage>
        <taxon>Bacteria</taxon>
        <taxon>Pseudomonadati</taxon>
        <taxon>Thermodesulfobacteriota</taxon>
        <taxon>Desulfobulbia</taxon>
        <taxon>Desulfobulbales</taxon>
        <taxon>Desulfobulbaceae</taxon>
        <taxon>Desulfobulbus</taxon>
    </lineage>
</organism>
<dbReference type="HAMAP" id="MF_00201">
    <property type="entry name" value="RecO"/>
    <property type="match status" value="1"/>
</dbReference>
<dbReference type="GO" id="GO:0043590">
    <property type="term" value="C:bacterial nucleoid"/>
    <property type="evidence" value="ECO:0007669"/>
    <property type="project" value="TreeGrafter"/>
</dbReference>
<dbReference type="RefSeq" id="WP_015725278.1">
    <property type="nucleotide sequence ID" value="NC_014972.1"/>
</dbReference>
<keyword evidence="4 7" id="KW-0233">DNA recombination</keyword>
<dbReference type="InterPro" id="IPR037278">
    <property type="entry name" value="ARFGAP/RecO"/>
</dbReference>
<dbReference type="Pfam" id="PF02565">
    <property type="entry name" value="RecO_C"/>
    <property type="match status" value="1"/>
</dbReference>
<dbReference type="InterPro" id="IPR022572">
    <property type="entry name" value="DNA_rep/recomb_RecO_N"/>
</dbReference>
<dbReference type="Gene3D" id="1.20.1440.120">
    <property type="entry name" value="Recombination protein O, C-terminal domain"/>
    <property type="match status" value="1"/>
</dbReference>
<dbReference type="InterPro" id="IPR003717">
    <property type="entry name" value="RecO"/>
</dbReference>
<sequence>MKNSRNTCGFVLKIAEHGESDKLVTLYSRDVGRMTGIAKGARKSKQRFVNKLELFSSLKVLYRPPRVHGGLHVLDDAELLNARLPLRLEYRRYAVAIHLSELFLRFTRENDPDAHLYELLRWTLDLLSVDKAPLKIMVFSYLHLLAASGYRPELDRCGSCRHPITPGRTYTLIAASGSLLCDACQPPQRHVQHRLSVQTLHILTRAQTMNLERLGRLQLPRHAVIEAMNALHHYTLHLLQQDIHSWRINRLLLDER</sequence>
<evidence type="ECO:0000256" key="3">
    <source>
        <dbReference type="ARBA" id="ARBA00022763"/>
    </source>
</evidence>
<dbReference type="Pfam" id="PF11967">
    <property type="entry name" value="RecO_N"/>
    <property type="match status" value="1"/>
</dbReference>
<dbReference type="GO" id="GO:0006302">
    <property type="term" value="P:double-strand break repair"/>
    <property type="evidence" value="ECO:0007669"/>
    <property type="project" value="TreeGrafter"/>
</dbReference>
<keyword evidence="5 7" id="KW-0234">DNA repair</keyword>
<evidence type="ECO:0000256" key="4">
    <source>
        <dbReference type="ARBA" id="ARBA00023172"/>
    </source>
</evidence>
<dbReference type="PANTHER" id="PTHR33991">
    <property type="entry name" value="DNA REPAIR PROTEIN RECO"/>
    <property type="match status" value="1"/>
</dbReference>
<evidence type="ECO:0000259" key="8">
    <source>
        <dbReference type="Pfam" id="PF11967"/>
    </source>
</evidence>
<dbReference type="AlphaFoldDB" id="A0A7U3YNS5"/>